<feature type="transmembrane region" description="Helical" evidence="1">
    <location>
        <begin position="91"/>
        <end position="113"/>
    </location>
</feature>
<dbReference type="AlphaFoldDB" id="A0A0D3FBY1"/>
<reference evidence="2" key="1">
    <citation type="journal article" date="2009" name="Rice">
        <title>De Novo Next Generation Sequencing of Plant Genomes.</title>
        <authorList>
            <person name="Rounsley S."/>
            <person name="Marri P.R."/>
            <person name="Yu Y."/>
            <person name="He R."/>
            <person name="Sisneros N."/>
            <person name="Goicoechea J.L."/>
            <person name="Lee S.J."/>
            <person name="Angelova A."/>
            <person name="Kudrna D."/>
            <person name="Luo M."/>
            <person name="Affourtit J."/>
            <person name="Desany B."/>
            <person name="Knight J."/>
            <person name="Niazi F."/>
            <person name="Egholm M."/>
            <person name="Wing R.A."/>
        </authorList>
    </citation>
    <scope>NUCLEOTIDE SEQUENCE [LARGE SCALE GENOMIC DNA]</scope>
    <source>
        <strain evidence="2">cv. IRGC 105608</strain>
    </source>
</reference>
<protein>
    <submittedName>
        <fullName evidence="2">Uncharacterized protein</fullName>
    </submittedName>
</protein>
<keyword evidence="1" id="KW-1133">Transmembrane helix</keyword>
<accession>A0A0D3FBY1</accession>
<dbReference type="PaxDb" id="65489-OBART02G36940.1"/>
<evidence type="ECO:0000313" key="2">
    <source>
        <dbReference type="EnsemblPlants" id="OBART02G36940.1"/>
    </source>
</evidence>
<dbReference type="PANTHER" id="PTHR46610">
    <property type="entry name" value="OS05G0181300 PROTEIN"/>
    <property type="match status" value="1"/>
</dbReference>
<dbReference type="PANTHER" id="PTHR46610:SF8">
    <property type="entry name" value="OS06G0147000 PROTEIN"/>
    <property type="match status" value="1"/>
</dbReference>
<proteinExistence type="predicted"/>
<dbReference type="eggNOG" id="ENOG502R4DY">
    <property type="taxonomic scope" value="Eukaryota"/>
</dbReference>
<dbReference type="HOGENOM" id="CLU_120305_2_1_1"/>
<name>A0A0D3FBY1_9ORYZ</name>
<dbReference type="EnsemblPlants" id="OBART02G36940.1">
    <property type="protein sequence ID" value="OBART02G36940.1"/>
    <property type="gene ID" value="OBART02G36940"/>
</dbReference>
<organism evidence="2">
    <name type="scientific">Oryza barthii</name>
    <dbReference type="NCBI Taxonomy" id="65489"/>
    <lineage>
        <taxon>Eukaryota</taxon>
        <taxon>Viridiplantae</taxon>
        <taxon>Streptophyta</taxon>
        <taxon>Embryophyta</taxon>
        <taxon>Tracheophyta</taxon>
        <taxon>Spermatophyta</taxon>
        <taxon>Magnoliopsida</taxon>
        <taxon>Liliopsida</taxon>
        <taxon>Poales</taxon>
        <taxon>Poaceae</taxon>
        <taxon>BOP clade</taxon>
        <taxon>Oryzoideae</taxon>
        <taxon>Oryzeae</taxon>
        <taxon>Oryzinae</taxon>
        <taxon>Oryza</taxon>
    </lineage>
</organism>
<keyword evidence="1" id="KW-0472">Membrane</keyword>
<dbReference type="InterPro" id="IPR045501">
    <property type="entry name" value="DUF6490"/>
</dbReference>
<dbReference type="Proteomes" id="UP000026960">
    <property type="component" value="Chromosome 2"/>
</dbReference>
<keyword evidence="1" id="KW-0812">Transmembrane</keyword>
<dbReference type="Pfam" id="PF20100">
    <property type="entry name" value="DUF6490"/>
    <property type="match status" value="1"/>
</dbReference>
<feature type="transmembrane region" description="Helical" evidence="1">
    <location>
        <begin position="65"/>
        <end position="85"/>
    </location>
</feature>
<evidence type="ECO:0000256" key="1">
    <source>
        <dbReference type="SAM" id="Phobius"/>
    </source>
</evidence>
<feature type="transmembrane region" description="Helical" evidence="1">
    <location>
        <begin position="32"/>
        <end position="53"/>
    </location>
</feature>
<sequence>MDRHSTLTKIGLVVLLGNSALAIYNSRGRAGSVAFVLGADAALALLFVALAQYERAEGAAARGKIKGAVWALSTLLTAMFASRVAPLMPPFVAALVWVMSVATAVGGFWAFFLN</sequence>
<dbReference type="Gramene" id="OBART02G36940.1">
    <property type="protein sequence ID" value="OBART02G36940.1"/>
    <property type="gene ID" value="OBART02G36940"/>
</dbReference>
<evidence type="ECO:0000313" key="3">
    <source>
        <dbReference type="Proteomes" id="UP000026960"/>
    </source>
</evidence>
<keyword evidence="3" id="KW-1185">Reference proteome</keyword>
<reference evidence="2" key="2">
    <citation type="submission" date="2015-03" db="UniProtKB">
        <authorList>
            <consortium name="EnsemblPlants"/>
        </authorList>
    </citation>
    <scope>IDENTIFICATION</scope>
</reference>